<sequence>MNLFLLIIFVIVGIAGLVYNVDSGVFIGLGLIPWQILKIKIKRKFVLTAIIISSAAGLGYFIYHSKWLIAALFVFIQLYNYWGYLNIVNE</sequence>
<evidence type="ECO:0000313" key="4">
    <source>
        <dbReference type="EMBL" id="SDI21484.1"/>
    </source>
</evidence>
<reference evidence="4 7" key="2">
    <citation type="submission" date="2016-10" db="EMBL/GenBank/DDBJ databases">
        <authorList>
            <person name="de Groot N.N."/>
        </authorList>
    </citation>
    <scope>NUCLEOTIDE SEQUENCE [LARGE SCALE GENOMIC DNA]</scope>
    <source>
        <strain evidence="4 7">WG7</strain>
    </source>
</reference>
<dbReference type="OrthoDB" id="2112182at2"/>
<dbReference type="EMBL" id="FNBJ01000005">
    <property type="protein sequence ID" value="SDF05521.1"/>
    <property type="molecule type" value="Genomic_DNA"/>
</dbReference>
<dbReference type="EMBL" id="FOHG01000004">
    <property type="protein sequence ID" value="SES73606.1"/>
    <property type="molecule type" value="Genomic_DNA"/>
</dbReference>
<dbReference type="Proteomes" id="UP000198945">
    <property type="component" value="Unassembled WGS sequence"/>
</dbReference>
<organism evidence="2 9">
    <name type="scientific">Halanaerobium congolense</name>
    <dbReference type="NCBI Taxonomy" id="54121"/>
    <lineage>
        <taxon>Bacteria</taxon>
        <taxon>Bacillati</taxon>
        <taxon>Bacillota</taxon>
        <taxon>Clostridia</taxon>
        <taxon>Halanaerobiales</taxon>
        <taxon>Halanaerobiaceae</taxon>
        <taxon>Halanaerobium</taxon>
    </lineage>
</organism>
<evidence type="ECO:0000313" key="3">
    <source>
        <dbReference type="EMBL" id="SDF05521.1"/>
    </source>
</evidence>
<dbReference type="Proteomes" id="UP000199519">
    <property type="component" value="Unassembled WGS sequence"/>
</dbReference>
<name>A0A1G6KV45_9FIRM</name>
<feature type="transmembrane region" description="Helical" evidence="1">
    <location>
        <begin position="45"/>
        <end position="63"/>
    </location>
</feature>
<evidence type="ECO:0000256" key="1">
    <source>
        <dbReference type="SAM" id="Phobius"/>
    </source>
</evidence>
<feature type="transmembrane region" description="Helical" evidence="1">
    <location>
        <begin position="6"/>
        <end position="33"/>
    </location>
</feature>
<dbReference type="STRING" id="54121.SAMN04515653_101108"/>
<protein>
    <submittedName>
        <fullName evidence="2">Uncharacterized protein</fullName>
    </submittedName>
</protein>
<proteinExistence type="predicted"/>
<keyword evidence="1" id="KW-1133">Transmembrane helix</keyword>
<evidence type="ECO:0000313" key="8">
    <source>
        <dbReference type="Proteomes" id="UP000199519"/>
    </source>
</evidence>
<evidence type="ECO:0000313" key="9">
    <source>
        <dbReference type="Proteomes" id="UP000324896"/>
    </source>
</evidence>
<dbReference type="EMBL" id="FMYT01000005">
    <property type="protein sequence ID" value="SDC34834.1"/>
    <property type="molecule type" value="Genomic_DNA"/>
</dbReference>
<keyword evidence="1" id="KW-0812">Transmembrane</keyword>
<evidence type="ECO:0000313" key="5">
    <source>
        <dbReference type="EMBL" id="SES73606.1"/>
    </source>
</evidence>
<dbReference type="Proteomes" id="UP000198612">
    <property type="component" value="Unassembled WGS sequence"/>
</dbReference>
<reference evidence="6 8" key="1">
    <citation type="submission" date="2016-10" db="EMBL/GenBank/DDBJ databases">
        <authorList>
            <person name="Varghese N."/>
            <person name="Submissions S."/>
        </authorList>
    </citation>
    <scope>NUCLEOTIDE SEQUENCE [LARGE SCALE GENOMIC DNA]</scope>
    <source>
        <strain evidence="2 9">WG10</strain>
        <strain evidence="3 8">WG2</strain>
        <strain evidence="5 6">WG5</strain>
    </source>
</reference>
<gene>
    <name evidence="2" type="ORF">SAMN04488597_10513</name>
    <name evidence="3" type="ORF">SAMN04488598_105113</name>
    <name evidence="5" type="ORF">SAMN04515652_104144</name>
    <name evidence="4" type="ORF">SAMN04515654_10341</name>
</gene>
<accession>A0A1G6KV45</accession>
<keyword evidence="1" id="KW-0472">Membrane</keyword>
<dbReference type="AlphaFoldDB" id="A0A1G6KV45"/>
<feature type="transmembrane region" description="Helical" evidence="1">
    <location>
        <begin position="69"/>
        <end position="88"/>
    </location>
</feature>
<evidence type="ECO:0000313" key="2">
    <source>
        <dbReference type="EMBL" id="SDC34834.1"/>
    </source>
</evidence>
<dbReference type="Proteomes" id="UP000324896">
    <property type="component" value="Unassembled WGS sequence"/>
</dbReference>
<evidence type="ECO:0000313" key="6">
    <source>
        <dbReference type="Proteomes" id="UP000198612"/>
    </source>
</evidence>
<dbReference type="EMBL" id="FNEH01000003">
    <property type="protein sequence ID" value="SDI21484.1"/>
    <property type="molecule type" value="Genomic_DNA"/>
</dbReference>
<dbReference type="RefSeq" id="WP_073156950.1">
    <property type="nucleotide sequence ID" value="NZ_FMYT01000005.1"/>
</dbReference>
<evidence type="ECO:0000313" key="7">
    <source>
        <dbReference type="Proteomes" id="UP000198945"/>
    </source>
</evidence>
<keyword evidence="8" id="KW-1185">Reference proteome</keyword>